<dbReference type="OrthoDB" id="9813056at2"/>
<feature type="domain" description="HTH lysR-type" evidence="5">
    <location>
        <begin position="3"/>
        <end position="60"/>
    </location>
</feature>
<keyword evidence="7" id="KW-1185">Reference proteome</keyword>
<dbReference type="InterPro" id="IPR058163">
    <property type="entry name" value="LysR-type_TF_proteobact-type"/>
</dbReference>
<dbReference type="EMBL" id="SMUV01000069">
    <property type="protein sequence ID" value="TDK45132.1"/>
    <property type="molecule type" value="Genomic_DNA"/>
</dbReference>
<dbReference type="CDD" id="cd08471">
    <property type="entry name" value="PBP2_CrgA_like_2"/>
    <property type="match status" value="1"/>
</dbReference>
<dbReference type="SUPFAM" id="SSF53850">
    <property type="entry name" value="Periplasmic binding protein-like II"/>
    <property type="match status" value="1"/>
</dbReference>
<comment type="similarity">
    <text evidence="1">Belongs to the LysR transcriptional regulatory family.</text>
</comment>
<dbReference type="GO" id="GO:0006351">
    <property type="term" value="P:DNA-templated transcription"/>
    <property type="evidence" value="ECO:0007669"/>
    <property type="project" value="TreeGrafter"/>
</dbReference>
<organism evidence="6 7">
    <name type="scientific">Antarcticimicrobium luteum</name>
    <dbReference type="NCBI Taxonomy" id="2547397"/>
    <lineage>
        <taxon>Bacteria</taxon>
        <taxon>Pseudomonadati</taxon>
        <taxon>Pseudomonadota</taxon>
        <taxon>Alphaproteobacteria</taxon>
        <taxon>Rhodobacterales</taxon>
        <taxon>Paracoccaceae</taxon>
        <taxon>Antarcticimicrobium</taxon>
    </lineage>
</organism>
<proteinExistence type="inferred from homology"/>
<keyword evidence="4" id="KW-0804">Transcription</keyword>
<gene>
    <name evidence="6" type="ORF">E1832_14805</name>
</gene>
<name>A0A4R5V098_9RHOB</name>
<accession>A0A4R5V098</accession>
<dbReference type="PROSITE" id="PS50931">
    <property type="entry name" value="HTH_LYSR"/>
    <property type="match status" value="1"/>
</dbReference>
<dbReference type="Pfam" id="PF03466">
    <property type="entry name" value="LysR_substrate"/>
    <property type="match status" value="1"/>
</dbReference>
<protein>
    <submittedName>
        <fullName evidence="6">LysR family transcriptional regulator</fullName>
    </submittedName>
</protein>
<dbReference type="Gene3D" id="3.40.190.290">
    <property type="match status" value="1"/>
</dbReference>
<dbReference type="GO" id="GO:0003700">
    <property type="term" value="F:DNA-binding transcription factor activity"/>
    <property type="evidence" value="ECO:0007669"/>
    <property type="project" value="InterPro"/>
</dbReference>
<evidence type="ECO:0000313" key="7">
    <source>
        <dbReference type="Proteomes" id="UP000295301"/>
    </source>
</evidence>
<dbReference type="AlphaFoldDB" id="A0A4R5V098"/>
<dbReference type="InterPro" id="IPR036390">
    <property type="entry name" value="WH_DNA-bd_sf"/>
</dbReference>
<dbReference type="InterPro" id="IPR000847">
    <property type="entry name" value="LysR_HTH_N"/>
</dbReference>
<dbReference type="InterPro" id="IPR005119">
    <property type="entry name" value="LysR_subst-bd"/>
</dbReference>
<reference evidence="6 7" key="1">
    <citation type="submission" date="2019-03" db="EMBL/GenBank/DDBJ databases">
        <title>Ruegeria lutea sp. nov., a novel strain, isolated from marine sediment, the Masan Bay, South Korea.</title>
        <authorList>
            <person name="Kim J."/>
            <person name="Kim D.-Y."/>
            <person name="Lee S.-S."/>
        </authorList>
    </citation>
    <scope>NUCLEOTIDE SEQUENCE [LARGE SCALE GENOMIC DNA]</scope>
    <source>
        <strain evidence="6 7">318-1</strain>
    </source>
</reference>
<evidence type="ECO:0000256" key="1">
    <source>
        <dbReference type="ARBA" id="ARBA00009437"/>
    </source>
</evidence>
<evidence type="ECO:0000256" key="3">
    <source>
        <dbReference type="ARBA" id="ARBA00023125"/>
    </source>
</evidence>
<dbReference type="Gene3D" id="1.10.10.10">
    <property type="entry name" value="Winged helix-like DNA-binding domain superfamily/Winged helix DNA-binding domain"/>
    <property type="match status" value="1"/>
</dbReference>
<dbReference type="SUPFAM" id="SSF46785">
    <property type="entry name" value="Winged helix' DNA-binding domain"/>
    <property type="match status" value="1"/>
</dbReference>
<evidence type="ECO:0000259" key="5">
    <source>
        <dbReference type="PROSITE" id="PS50931"/>
    </source>
</evidence>
<sequence length="301" mass="32902">MADRFDSMSMLVAAVDAGSLSAGARRLGLPLATVSRRVSELEERLGTRILLRSARGLTLTEPGEAYLAACRSILEQLSEAERLAAGEFREPKGLLTLSAPVVFGRLHVLPAVAEFLRAYPQVDVRLEQTDRPISLIEEHFDAAIRIGHPTDSSLRARRVGEVRRVICASPDYLAGRGCPERPEDLAQHHCISFEILMPSDRWRFGEGASERQVRIRARMSVNTAEAAIAAAEASLGITRVLSYQVAASVAQGKLKIILQDAEPEPWPVHILYRAGTVPRKLRAFVDFAGPRLAAALSGLPR</sequence>
<dbReference type="PANTHER" id="PTHR30537:SF5">
    <property type="entry name" value="HTH-TYPE TRANSCRIPTIONAL ACTIVATOR TTDR-RELATED"/>
    <property type="match status" value="1"/>
</dbReference>
<evidence type="ECO:0000313" key="6">
    <source>
        <dbReference type="EMBL" id="TDK45132.1"/>
    </source>
</evidence>
<dbReference type="PANTHER" id="PTHR30537">
    <property type="entry name" value="HTH-TYPE TRANSCRIPTIONAL REGULATOR"/>
    <property type="match status" value="1"/>
</dbReference>
<comment type="caution">
    <text evidence="6">The sequence shown here is derived from an EMBL/GenBank/DDBJ whole genome shotgun (WGS) entry which is preliminary data.</text>
</comment>
<dbReference type="Pfam" id="PF00126">
    <property type="entry name" value="HTH_1"/>
    <property type="match status" value="1"/>
</dbReference>
<dbReference type="GO" id="GO:0043565">
    <property type="term" value="F:sequence-specific DNA binding"/>
    <property type="evidence" value="ECO:0007669"/>
    <property type="project" value="TreeGrafter"/>
</dbReference>
<keyword evidence="3" id="KW-0238">DNA-binding</keyword>
<keyword evidence="2" id="KW-0805">Transcription regulation</keyword>
<dbReference type="Proteomes" id="UP000295301">
    <property type="component" value="Unassembled WGS sequence"/>
</dbReference>
<evidence type="ECO:0000256" key="4">
    <source>
        <dbReference type="ARBA" id="ARBA00023163"/>
    </source>
</evidence>
<dbReference type="InterPro" id="IPR036388">
    <property type="entry name" value="WH-like_DNA-bd_sf"/>
</dbReference>
<evidence type="ECO:0000256" key="2">
    <source>
        <dbReference type="ARBA" id="ARBA00023015"/>
    </source>
</evidence>